<reference evidence="1 2" key="1">
    <citation type="submission" date="2020-04" db="EMBL/GenBank/DDBJ databases">
        <title>Description of novel Gluconacetobacter.</title>
        <authorList>
            <person name="Sombolestani A."/>
        </authorList>
    </citation>
    <scope>NUCLEOTIDE SEQUENCE [LARGE SCALE GENOMIC DNA]</scope>
    <source>
        <strain evidence="1 2">LMG 22058</strain>
    </source>
</reference>
<comment type="caution">
    <text evidence="1">The sequence shown here is derived from an EMBL/GenBank/DDBJ whole genome shotgun (WGS) entry which is preliminary data.</text>
</comment>
<accession>A0A7W4K3J5</accession>
<sequence>MADKQTTESPWDAPIIIGQQRNATLFGFDQGKTREPTLIIGPARMGMSYLMRMNDAKTDDGYE</sequence>
<proteinExistence type="predicted"/>
<name>A0A7W4K3J5_9PROT</name>
<dbReference type="Proteomes" id="UP000530320">
    <property type="component" value="Unassembled WGS sequence"/>
</dbReference>
<dbReference type="EMBL" id="JABEQP010000026">
    <property type="protein sequence ID" value="MBB2199668.1"/>
    <property type="molecule type" value="Genomic_DNA"/>
</dbReference>
<protein>
    <submittedName>
        <fullName evidence="1">Uncharacterized protein</fullName>
    </submittedName>
</protein>
<dbReference type="RefSeq" id="WP_183010581.1">
    <property type="nucleotide sequence ID" value="NZ_JABEQP010000026.1"/>
</dbReference>
<evidence type="ECO:0000313" key="1">
    <source>
        <dbReference type="EMBL" id="MBB2199668.1"/>
    </source>
</evidence>
<evidence type="ECO:0000313" key="2">
    <source>
        <dbReference type="Proteomes" id="UP000530320"/>
    </source>
</evidence>
<gene>
    <name evidence="1" type="ORF">HLH44_19925</name>
</gene>
<organism evidence="1 2">
    <name type="scientific">Gluconacetobacter dulcium</name>
    <dbReference type="NCBI Taxonomy" id="2729096"/>
    <lineage>
        <taxon>Bacteria</taxon>
        <taxon>Pseudomonadati</taxon>
        <taxon>Pseudomonadota</taxon>
        <taxon>Alphaproteobacteria</taxon>
        <taxon>Acetobacterales</taxon>
        <taxon>Acetobacteraceae</taxon>
        <taxon>Gluconacetobacter</taxon>
    </lineage>
</organism>
<dbReference type="AlphaFoldDB" id="A0A7W4K3J5"/>